<dbReference type="Pfam" id="PF08030">
    <property type="entry name" value="NAD_binding_6"/>
    <property type="match status" value="1"/>
</dbReference>
<keyword evidence="6" id="KW-0106">Calcium</keyword>
<dbReference type="GO" id="GO:0004601">
    <property type="term" value="F:peroxidase activity"/>
    <property type="evidence" value="ECO:0007669"/>
    <property type="project" value="InterPro"/>
</dbReference>
<dbReference type="SFLD" id="SFLDG01169">
    <property type="entry name" value="NADPH_oxidase_subgroup_(NOX)"/>
    <property type="match status" value="1"/>
</dbReference>
<dbReference type="PROSITE" id="PS00018">
    <property type="entry name" value="EF_HAND_1"/>
    <property type="match status" value="1"/>
</dbReference>
<dbReference type="SUPFAM" id="SSF52343">
    <property type="entry name" value="Ferredoxin reductase-like, C-terminal NADP-linked domain"/>
    <property type="match status" value="1"/>
</dbReference>
<comment type="subcellular location">
    <subcellularLocation>
        <location evidence="1">Membrane</location>
        <topology evidence="1">Multi-pass membrane protein</topology>
    </subcellularLocation>
</comment>
<evidence type="ECO:0000256" key="1">
    <source>
        <dbReference type="ARBA" id="ARBA00004141"/>
    </source>
</evidence>
<dbReference type="AlphaFoldDB" id="A0A1D6F6C5"/>
<accession>A0A1D6F6C5</accession>
<dbReference type="SMR" id="A0A1D6F6C5"/>
<dbReference type="ExpressionAtlas" id="A0A1D6F6C5">
    <property type="expression patterns" value="baseline and differential"/>
</dbReference>
<dbReference type="Pfam" id="PF08022">
    <property type="entry name" value="FAD_binding_8"/>
    <property type="match status" value="1"/>
</dbReference>
<dbReference type="SUPFAM" id="SSF47473">
    <property type="entry name" value="EF-hand"/>
    <property type="match status" value="1"/>
</dbReference>
<dbReference type="PANTHER" id="PTHR11972">
    <property type="entry name" value="NADPH OXIDASE"/>
    <property type="match status" value="1"/>
</dbReference>
<dbReference type="Gene3D" id="1.10.238.10">
    <property type="entry name" value="EF-hand"/>
    <property type="match status" value="1"/>
</dbReference>
<dbReference type="eggNOG" id="KOG0039">
    <property type="taxonomic scope" value="Eukaryota"/>
</dbReference>
<dbReference type="InterPro" id="IPR013121">
    <property type="entry name" value="Fe_red_NAD-bd_6"/>
</dbReference>
<evidence type="ECO:0000256" key="6">
    <source>
        <dbReference type="ARBA" id="ARBA00022837"/>
    </source>
</evidence>
<gene>
    <name evidence="13" type="ORF">ZEAMMB73_Zm00001d007426</name>
</gene>
<evidence type="ECO:0000256" key="10">
    <source>
        <dbReference type="ARBA" id="ARBA00023136"/>
    </source>
</evidence>
<evidence type="ECO:0000259" key="11">
    <source>
        <dbReference type="PROSITE" id="PS50222"/>
    </source>
</evidence>
<dbReference type="Gene3D" id="2.40.30.10">
    <property type="entry name" value="Translation factors"/>
    <property type="match status" value="1"/>
</dbReference>
<evidence type="ECO:0000256" key="9">
    <source>
        <dbReference type="ARBA" id="ARBA00023002"/>
    </source>
</evidence>
<dbReference type="InterPro" id="IPR017927">
    <property type="entry name" value="FAD-bd_FR_type"/>
</dbReference>
<dbReference type="PANTHER" id="PTHR11972:SF197">
    <property type="entry name" value="RESPIRATORY BURST OXIDASE HOMOLOG PROTEIN D"/>
    <property type="match status" value="1"/>
</dbReference>
<keyword evidence="10" id="KW-0472">Membrane</keyword>
<dbReference type="GO" id="GO:0042742">
    <property type="term" value="P:defense response to bacterium"/>
    <property type="evidence" value="ECO:0007669"/>
    <property type="project" value="UniProtKB-ARBA"/>
</dbReference>
<dbReference type="PROSITE" id="PS50222">
    <property type="entry name" value="EF_HAND_2"/>
    <property type="match status" value="1"/>
</dbReference>
<name>A0A1D6F6C5_MAIZE</name>
<feature type="domain" description="FAD-binding FR-type" evidence="12">
    <location>
        <begin position="661"/>
        <end position="799"/>
    </location>
</feature>
<keyword evidence="5" id="KW-0274">FAD</keyword>
<keyword evidence="9" id="KW-0560">Oxidoreductase</keyword>
<dbReference type="FunFam" id="2.40.30.10:FF:000059">
    <property type="entry name" value="dual oxidase isoform X1"/>
    <property type="match status" value="1"/>
</dbReference>
<dbReference type="PROSITE" id="PS51384">
    <property type="entry name" value="FAD_FR"/>
    <property type="match status" value="1"/>
</dbReference>
<dbReference type="STRING" id="4577.A0A1D6F6C5"/>
<reference evidence="13" key="1">
    <citation type="submission" date="2015-12" db="EMBL/GenBank/DDBJ databases">
        <title>Update maize B73 reference genome by single molecule sequencing technologies.</title>
        <authorList>
            <consortium name="Maize Genome Sequencing Project"/>
            <person name="Ware D."/>
        </authorList>
    </citation>
    <scope>NUCLEOTIDE SEQUENCE [LARGE SCALE GENOMIC DNA]</scope>
    <source>
        <tissue evidence="13">Seedling</tissue>
    </source>
</reference>
<dbReference type="CDD" id="cd06186">
    <property type="entry name" value="NOX_Duox_like_FAD_NADP"/>
    <property type="match status" value="1"/>
</dbReference>
<keyword evidence="3" id="KW-0812">Transmembrane</keyword>
<evidence type="ECO:0000259" key="12">
    <source>
        <dbReference type="PROSITE" id="PS51384"/>
    </source>
</evidence>
<sequence length="995" mass="111958">MHNHNTRPGGGDIVVEMSSSASAAAGSPQHERVIPHSGTLSKKSTRRSLRFVEPVTAAAPLPAPPLGASPSSAANDDDDDDNDYVEITLDMRDDSVAVAVVHGVEPAHAGPGDDPNVTQVVARPLENHRRSSSYGHSLTRNASSRFKFKQVSQEIRRVAGGPRTDLSTSAAAHALMGLRFISKAEGSAGWEAVKMRFRKLAINGLLHRSMFAECIGMKDTFVFAGVLFDALLRRRYILGDSIDEALMRELWEQISDTSFDARLLTFFDMVDKDADGRITEEEIREIISLSASTNRLSKITAKQAAEYALLIMEELDRGNLGYIDVYDLKTLLLQAPSSSQSVRIGTATNDGRNMSQILSRQDLRPRPEPNPLRRWHRRAQYFLEDNWRRVWVMLLWLCVCAGLFAWKFAQYRRRYVFQVMGYCVCVAKGGAETLKFNMALILLPVCRNTITWVRNHTGVGRVVPFDDNISFHMVVAAGITVGAGLHVVSHLTCDFPRLLRATDAAYAPLAQYFGVPRPRNYWWFVKGTEGWTGLAMLVLMAVAFTLAMPWFRRGELALPGPLKRLLAGPLKRLTDKLKLTDPLKRLTCQLKRLTAGPLKRLTGFNAFWYTHHCFVAVYALVLVHGHYLYLTHKWYKKSTWMYLAVPMVLYACERLTRALRSRVRAVKILKAEMHQAGKDMVMSLHFSKPQGFRYKSGQYIFVNCAAVSPFEWHPFSITSAPHDEYLSVHIKNLGDWTGALQNVRTRAPCMSTSIRPTMHSPPKLTYACAVSLNSHFMKWLFCSFPEVRIDGPYVAPAQDYKQYNVVLLVGQGIGVTPMISIIRDISNNMKQLDDDLEAGAGLGSSADAPSSSFHTQRAYFYWVTPEQGSFEWFHDVMNEVAETDKNGVIELHNHCTSVYEEGDARSALISMIQSFNYAKHGVDVVSGTRVKTHFGRPNWRNVYEEIAENHQNQCVGVFYCGGARTLLKTLRELTQEFSRSRTTGTTKFEFHKENF</sequence>
<dbReference type="Pfam" id="PF08414">
    <property type="entry name" value="NADPH_Ox"/>
    <property type="match status" value="1"/>
</dbReference>
<proteinExistence type="predicted"/>
<evidence type="ECO:0000313" key="13">
    <source>
        <dbReference type="EMBL" id="ONM26821.1"/>
    </source>
</evidence>
<dbReference type="InterPro" id="IPR011992">
    <property type="entry name" value="EF-hand-dom_pair"/>
</dbReference>
<keyword evidence="4" id="KW-0479">Metal-binding</keyword>
<dbReference type="EMBL" id="CM007648">
    <property type="protein sequence ID" value="ONM26821.1"/>
    <property type="molecule type" value="Genomic_DNA"/>
</dbReference>
<dbReference type="InParanoid" id="A0A1D6F6C5"/>
<evidence type="ECO:0000256" key="3">
    <source>
        <dbReference type="ARBA" id="ARBA00022692"/>
    </source>
</evidence>
<dbReference type="FunFam" id="3.40.50.80:FF:000007">
    <property type="entry name" value="Respiratory burst oxidase protein A"/>
    <property type="match status" value="1"/>
</dbReference>
<dbReference type="InterPro" id="IPR002048">
    <property type="entry name" value="EF_hand_dom"/>
</dbReference>
<keyword evidence="7" id="KW-0521">NADP</keyword>
<dbReference type="GO" id="GO:0009653">
    <property type="term" value="P:anatomical structure morphogenesis"/>
    <property type="evidence" value="ECO:0007669"/>
    <property type="project" value="UniProtKB-ARBA"/>
</dbReference>
<dbReference type="Gene3D" id="3.40.50.80">
    <property type="entry name" value="Nucleotide-binding domain of ferredoxin-NADP reductase (FNR) module"/>
    <property type="match status" value="1"/>
</dbReference>
<keyword evidence="2" id="KW-0285">Flavoprotein</keyword>
<dbReference type="OMA" id="QIAVKHN"/>
<dbReference type="PaxDb" id="4577-GRMZM2G358619_P01"/>
<protein>
    <submittedName>
        <fullName evidence="13">Respiratory burst oxidase homolog protein C</fullName>
    </submittedName>
</protein>
<keyword evidence="8" id="KW-1133">Transmembrane helix</keyword>
<evidence type="ECO:0000256" key="8">
    <source>
        <dbReference type="ARBA" id="ARBA00022989"/>
    </source>
</evidence>
<dbReference type="InterPro" id="IPR050369">
    <property type="entry name" value="RBOH/FRE"/>
</dbReference>
<dbReference type="InterPro" id="IPR013112">
    <property type="entry name" value="FAD-bd_8"/>
</dbReference>
<dbReference type="GO" id="GO:0016020">
    <property type="term" value="C:membrane"/>
    <property type="evidence" value="ECO:0007669"/>
    <property type="project" value="UniProtKB-SubCell"/>
</dbReference>
<feature type="domain" description="EF-hand" evidence="11">
    <location>
        <begin position="258"/>
        <end position="293"/>
    </location>
</feature>
<evidence type="ECO:0000256" key="5">
    <source>
        <dbReference type="ARBA" id="ARBA00022827"/>
    </source>
</evidence>
<evidence type="ECO:0000256" key="4">
    <source>
        <dbReference type="ARBA" id="ARBA00022723"/>
    </source>
</evidence>
<dbReference type="InterPro" id="IPR018247">
    <property type="entry name" value="EF_Hand_1_Ca_BS"/>
</dbReference>
<dbReference type="GO" id="GO:0005509">
    <property type="term" value="F:calcium ion binding"/>
    <property type="evidence" value="ECO:0007669"/>
    <property type="project" value="InterPro"/>
</dbReference>
<dbReference type="GO" id="GO:0016175">
    <property type="term" value="F:superoxide-generating NAD(P)H oxidase activity"/>
    <property type="evidence" value="ECO:0007669"/>
    <property type="project" value="UniProtKB-ARBA"/>
</dbReference>
<organism evidence="13">
    <name type="scientific">Zea mays</name>
    <name type="common">Maize</name>
    <dbReference type="NCBI Taxonomy" id="4577"/>
    <lineage>
        <taxon>Eukaryota</taxon>
        <taxon>Viridiplantae</taxon>
        <taxon>Streptophyta</taxon>
        <taxon>Embryophyta</taxon>
        <taxon>Tracheophyta</taxon>
        <taxon>Spermatophyta</taxon>
        <taxon>Magnoliopsida</taxon>
        <taxon>Liliopsida</taxon>
        <taxon>Poales</taxon>
        <taxon>Poaceae</taxon>
        <taxon>PACMAD clade</taxon>
        <taxon>Panicoideae</taxon>
        <taxon>Andropogonodae</taxon>
        <taxon>Andropogoneae</taxon>
        <taxon>Tripsacinae</taxon>
        <taxon>Zea</taxon>
    </lineage>
</organism>
<dbReference type="InterPro" id="IPR039261">
    <property type="entry name" value="FNR_nucleotide-bd"/>
</dbReference>
<evidence type="ECO:0000256" key="2">
    <source>
        <dbReference type="ARBA" id="ARBA00022630"/>
    </source>
</evidence>
<evidence type="ECO:0000256" key="7">
    <source>
        <dbReference type="ARBA" id="ARBA00022857"/>
    </source>
</evidence>
<dbReference type="SUPFAM" id="SSF63380">
    <property type="entry name" value="Riboflavin synthase domain-like"/>
    <property type="match status" value="1"/>
</dbReference>
<dbReference type="InterPro" id="IPR013623">
    <property type="entry name" value="NADPH_Ox"/>
</dbReference>
<dbReference type="InterPro" id="IPR017938">
    <property type="entry name" value="Riboflavin_synthase-like_b-brl"/>
</dbReference>